<organism evidence="11 12">
    <name type="scientific">Harryflintia acetispora</name>
    <dbReference type="NCBI Taxonomy" id="1849041"/>
    <lineage>
        <taxon>Bacteria</taxon>
        <taxon>Bacillati</taxon>
        <taxon>Bacillota</taxon>
        <taxon>Clostridia</taxon>
        <taxon>Eubacteriales</taxon>
        <taxon>Oscillospiraceae</taxon>
        <taxon>Harryflintia</taxon>
    </lineage>
</organism>
<dbReference type="Gene3D" id="1.10.3720.10">
    <property type="entry name" value="MetI-like"/>
    <property type="match status" value="1"/>
</dbReference>
<keyword evidence="5 9" id="KW-0812">Transmembrane</keyword>
<name>A0A9X8UKN3_9FIRM</name>
<evidence type="ECO:0000313" key="11">
    <source>
        <dbReference type="EMBL" id="TCL44585.1"/>
    </source>
</evidence>
<dbReference type="AlphaFoldDB" id="A0A9X8UKN3"/>
<dbReference type="EMBL" id="SLUK01000002">
    <property type="protein sequence ID" value="TCL44585.1"/>
    <property type="molecule type" value="Genomic_DNA"/>
</dbReference>
<evidence type="ECO:0000256" key="1">
    <source>
        <dbReference type="ARBA" id="ARBA00004651"/>
    </source>
</evidence>
<dbReference type="InterPro" id="IPR043429">
    <property type="entry name" value="ArtM/GltK/GlnP/TcyL/YhdX-like"/>
</dbReference>
<keyword evidence="4" id="KW-1003">Cell membrane</keyword>
<dbReference type="CDD" id="cd06261">
    <property type="entry name" value="TM_PBP2"/>
    <property type="match status" value="1"/>
</dbReference>
<dbReference type="PANTHER" id="PTHR30614:SF20">
    <property type="entry name" value="GLUTAMINE TRANSPORT SYSTEM PERMEASE PROTEIN GLNP"/>
    <property type="match status" value="1"/>
</dbReference>
<evidence type="ECO:0000256" key="3">
    <source>
        <dbReference type="ARBA" id="ARBA00022448"/>
    </source>
</evidence>
<evidence type="ECO:0000256" key="9">
    <source>
        <dbReference type="RuleBase" id="RU363032"/>
    </source>
</evidence>
<dbReference type="InterPro" id="IPR000515">
    <property type="entry name" value="MetI-like"/>
</dbReference>
<evidence type="ECO:0000313" key="12">
    <source>
        <dbReference type="Proteomes" id="UP000294682"/>
    </source>
</evidence>
<proteinExistence type="inferred from homology"/>
<dbReference type="Proteomes" id="UP000294682">
    <property type="component" value="Unassembled WGS sequence"/>
</dbReference>
<gene>
    <name evidence="11" type="ORF">EDD78_102209</name>
</gene>
<dbReference type="Pfam" id="PF00528">
    <property type="entry name" value="BPD_transp_1"/>
    <property type="match status" value="1"/>
</dbReference>
<evidence type="ECO:0000256" key="4">
    <source>
        <dbReference type="ARBA" id="ARBA00022475"/>
    </source>
</evidence>
<comment type="caution">
    <text evidence="11">The sequence shown here is derived from an EMBL/GenBank/DDBJ whole genome shotgun (WGS) entry which is preliminary data.</text>
</comment>
<evidence type="ECO:0000256" key="5">
    <source>
        <dbReference type="ARBA" id="ARBA00022692"/>
    </source>
</evidence>
<dbReference type="GO" id="GO:0043190">
    <property type="term" value="C:ATP-binding cassette (ABC) transporter complex"/>
    <property type="evidence" value="ECO:0007669"/>
    <property type="project" value="InterPro"/>
</dbReference>
<accession>A0A9X8UKN3</accession>
<dbReference type="RefSeq" id="WP_350308573.1">
    <property type="nucleotide sequence ID" value="NZ_SLUK01000002.1"/>
</dbReference>
<evidence type="ECO:0000256" key="7">
    <source>
        <dbReference type="ARBA" id="ARBA00022989"/>
    </source>
</evidence>
<dbReference type="NCBIfam" id="TIGR01726">
    <property type="entry name" value="HEQRo_perm_3TM"/>
    <property type="match status" value="1"/>
</dbReference>
<dbReference type="PROSITE" id="PS50928">
    <property type="entry name" value="ABC_TM1"/>
    <property type="match status" value="1"/>
</dbReference>
<reference evidence="11 12" key="1">
    <citation type="submission" date="2019-03" db="EMBL/GenBank/DDBJ databases">
        <title>Genomic Encyclopedia of Type Strains, Phase IV (KMG-IV): sequencing the most valuable type-strain genomes for metagenomic binning, comparative biology and taxonomic classification.</title>
        <authorList>
            <person name="Goeker M."/>
        </authorList>
    </citation>
    <scope>NUCLEOTIDE SEQUENCE [LARGE SCALE GENOMIC DNA]</scope>
    <source>
        <strain evidence="11 12">DSM 100433</strain>
    </source>
</reference>
<dbReference type="GO" id="GO:0022857">
    <property type="term" value="F:transmembrane transporter activity"/>
    <property type="evidence" value="ECO:0007669"/>
    <property type="project" value="InterPro"/>
</dbReference>
<keyword evidence="6" id="KW-0029">Amino-acid transport</keyword>
<keyword evidence="7 9" id="KW-1133">Transmembrane helix</keyword>
<comment type="subcellular location">
    <subcellularLocation>
        <location evidence="1 9">Cell membrane</location>
        <topology evidence="1 9">Multi-pass membrane protein</topology>
    </subcellularLocation>
</comment>
<dbReference type="PANTHER" id="PTHR30614">
    <property type="entry name" value="MEMBRANE COMPONENT OF AMINO ACID ABC TRANSPORTER"/>
    <property type="match status" value="1"/>
</dbReference>
<evidence type="ECO:0000256" key="8">
    <source>
        <dbReference type="ARBA" id="ARBA00023136"/>
    </source>
</evidence>
<dbReference type="InterPro" id="IPR035906">
    <property type="entry name" value="MetI-like_sf"/>
</dbReference>
<evidence type="ECO:0000256" key="2">
    <source>
        <dbReference type="ARBA" id="ARBA00010072"/>
    </source>
</evidence>
<evidence type="ECO:0000259" key="10">
    <source>
        <dbReference type="PROSITE" id="PS50928"/>
    </source>
</evidence>
<sequence>MNAMTLSLFGDILDKLNTALLVQDRYKLILTGLKNTLLMAVFATIIGTLIGVIVAVIKYFAQGNKKLTPLGWVCDLYTTVIRGTPVVVQLLIWSTVILTGIREALPIAIIGFGINSGAYVAEIIRAGIDSIDKGQTEAGRSLGLNRIQTMRLIVMPQAVKNILPALANEFIALLKETSVAGYIAMHDLTKAGEMIKNNTFDGTALFVVAIIYLVLVVGMTKLLGLLERRLKKGDLRS</sequence>
<comment type="similarity">
    <text evidence="2">Belongs to the binding-protein-dependent transport system permease family. HisMQ subfamily.</text>
</comment>
<feature type="domain" description="ABC transmembrane type-1" evidence="10">
    <location>
        <begin position="33"/>
        <end position="223"/>
    </location>
</feature>
<keyword evidence="8 9" id="KW-0472">Membrane</keyword>
<dbReference type="GO" id="GO:0006865">
    <property type="term" value="P:amino acid transport"/>
    <property type="evidence" value="ECO:0007669"/>
    <property type="project" value="UniProtKB-KW"/>
</dbReference>
<keyword evidence="12" id="KW-1185">Reference proteome</keyword>
<feature type="transmembrane region" description="Helical" evidence="9">
    <location>
        <begin position="204"/>
        <end position="226"/>
    </location>
</feature>
<evidence type="ECO:0000256" key="6">
    <source>
        <dbReference type="ARBA" id="ARBA00022970"/>
    </source>
</evidence>
<protein>
    <submittedName>
        <fullName evidence="11">Polar amino acid transport system permease protein</fullName>
    </submittedName>
</protein>
<keyword evidence="3 9" id="KW-0813">Transport</keyword>
<feature type="transmembrane region" description="Helical" evidence="9">
    <location>
        <begin position="37"/>
        <end position="61"/>
    </location>
</feature>
<dbReference type="InterPro" id="IPR010065">
    <property type="entry name" value="AA_ABC_transptr_permease_3TM"/>
</dbReference>
<dbReference type="SUPFAM" id="SSF161098">
    <property type="entry name" value="MetI-like"/>
    <property type="match status" value="1"/>
</dbReference>